<dbReference type="RefSeq" id="WP_382349581.1">
    <property type="nucleotide sequence ID" value="NZ_JBHMBP010000002.1"/>
</dbReference>
<reference evidence="3" key="1">
    <citation type="journal article" date="2019" name="Int. J. Syst. Evol. Microbiol.">
        <title>The Global Catalogue of Microorganisms (GCM) 10K type strain sequencing project: providing services to taxonomists for standard genome sequencing and annotation.</title>
        <authorList>
            <consortium name="The Broad Institute Genomics Platform"/>
            <consortium name="The Broad Institute Genome Sequencing Center for Infectious Disease"/>
            <person name="Wu L."/>
            <person name="Ma J."/>
        </authorList>
    </citation>
    <scope>NUCLEOTIDE SEQUENCE [LARGE SCALE GENOMIC DNA]</scope>
    <source>
        <strain evidence="3">KACC 12634</strain>
    </source>
</reference>
<dbReference type="Proteomes" id="UP001596470">
    <property type="component" value="Unassembled WGS sequence"/>
</dbReference>
<name>A0ABW2D8T6_9ACTN</name>
<comment type="caution">
    <text evidence="2">The sequence shown here is derived from an EMBL/GenBank/DDBJ whole genome shotgun (WGS) entry which is preliminary data.</text>
</comment>
<gene>
    <name evidence="2" type="ORF">ACFQS3_10635</name>
</gene>
<evidence type="ECO:0000313" key="3">
    <source>
        <dbReference type="Proteomes" id="UP001596470"/>
    </source>
</evidence>
<proteinExistence type="predicted"/>
<accession>A0ABW2D8T6</accession>
<sequence>MERTKTFAVTLVSVMAALLLALSASGAQAGPAEPEAAHAQTSLEAVADVAPTDAWDCIGYLEDVGYGLDSTRIFFCRLGSTGGTNIYACQIGLMDSGVLQRHAVTACNLATW</sequence>
<evidence type="ECO:0008006" key="4">
    <source>
        <dbReference type="Google" id="ProtNLM"/>
    </source>
</evidence>
<dbReference type="EMBL" id="JBHSYS010000002">
    <property type="protein sequence ID" value="MFC6957649.1"/>
    <property type="molecule type" value="Genomic_DNA"/>
</dbReference>
<organism evidence="2 3">
    <name type="scientific">Glycomyces mayteni</name>
    <dbReference type="NCBI Taxonomy" id="543887"/>
    <lineage>
        <taxon>Bacteria</taxon>
        <taxon>Bacillati</taxon>
        <taxon>Actinomycetota</taxon>
        <taxon>Actinomycetes</taxon>
        <taxon>Glycomycetales</taxon>
        <taxon>Glycomycetaceae</taxon>
        <taxon>Glycomyces</taxon>
    </lineage>
</organism>
<feature type="chain" id="PRO_5047029538" description="Secreted protein" evidence="1">
    <location>
        <begin position="30"/>
        <end position="112"/>
    </location>
</feature>
<keyword evidence="1" id="KW-0732">Signal</keyword>
<protein>
    <recommendedName>
        <fullName evidence="4">Secreted protein</fullName>
    </recommendedName>
</protein>
<feature type="signal peptide" evidence="1">
    <location>
        <begin position="1"/>
        <end position="29"/>
    </location>
</feature>
<evidence type="ECO:0000256" key="1">
    <source>
        <dbReference type="SAM" id="SignalP"/>
    </source>
</evidence>
<keyword evidence="3" id="KW-1185">Reference proteome</keyword>
<evidence type="ECO:0000313" key="2">
    <source>
        <dbReference type="EMBL" id="MFC6957649.1"/>
    </source>
</evidence>